<evidence type="ECO:0000256" key="5">
    <source>
        <dbReference type="ARBA" id="ARBA00022679"/>
    </source>
</evidence>
<dbReference type="SMART" id="SM00184">
    <property type="entry name" value="RING"/>
    <property type="match status" value="1"/>
</dbReference>
<evidence type="ECO:0000313" key="19">
    <source>
        <dbReference type="Proteomes" id="UP000761534"/>
    </source>
</evidence>
<evidence type="ECO:0000256" key="13">
    <source>
        <dbReference type="ARBA" id="ARBA00023136"/>
    </source>
</evidence>
<keyword evidence="7" id="KW-0479">Metal-binding</keyword>
<dbReference type="AlphaFoldDB" id="A0A642V7L2"/>
<feature type="compositionally biased region" description="Low complexity" evidence="15">
    <location>
        <begin position="518"/>
        <end position="529"/>
    </location>
</feature>
<dbReference type="InterPro" id="IPR001841">
    <property type="entry name" value="Znf_RING"/>
</dbReference>
<dbReference type="UniPathway" id="UPA00143"/>
<evidence type="ECO:0000256" key="3">
    <source>
        <dbReference type="ARBA" id="ARBA00004906"/>
    </source>
</evidence>
<feature type="region of interest" description="Disordered" evidence="15">
    <location>
        <begin position="498"/>
        <end position="532"/>
    </location>
</feature>
<feature type="transmembrane region" description="Helical" evidence="16">
    <location>
        <begin position="548"/>
        <end position="566"/>
    </location>
</feature>
<reference evidence="18" key="1">
    <citation type="journal article" date="2019" name="G3 (Bethesda)">
        <title>Genome Assemblies of Two Rare Opportunistic Yeast Pathogens: Diutina rugosa (syn. Candida rugosa) and Trichomonascus ciferrii (syn. Candida ciferrii).</title>
        <authorList>
            <person name="Mixao V."/>
            <person name="Saus E."/>
            <person name="Hansen A.P."/>
            <person name="Lass-Florl C."/>
            <person name="Gabaldon T."/>
        </authorList>
    </citation>
    <scope>NUCLEOTIDE SEQUENCE</scope>
    <source>
        <strain evidence="18">CBS 4856</strain>
    </source>
</reference>
<dbReference type="PROSITE" id="PS50089">
    <property type="entry name" value="ZF_RING_2"/>
    <property type="match status" value="1"/>
</dbReference>
<accession>A0A642V7L2</accession>
<feature type="transmembrane region" description="Helical" evidence="16">
    <location>
        <begin position="436"/>
        <end position="455"/>
    </location>
</feature>
<comment type="catalytic activity">
    <reaction evidence="1">
        <text>S-ubiquitinyl-[E2 ubiquitin-conjugating enzyme]-L-cysteine + [acceptor protein]-L-lysine = [E2 ubiquitin-conjugating enzyme]-L-cysteine + N(6)-ubiquitinyl-[acceptor protein]-L-lysine.</text>
        <dbReference type="EC" id="2.3.2.27"/>
    </reaction>
</comment>
<evidence type="ECO:0000256" key="12">
    <source>
        <dbReference type="ARBA" id="ARBA00022989"/>
    </source>
</evidence>
<dbReference type="Gene3D" id="3.30.40.10">
    <property type="entry name" value="Zinc/RING finger domain, C3HC4 (zinc finger)"/>
    <property type="match status" value="1"/>
</dbReference>
<dbReference type="EMBL" id="SWFS01000330">
    <property type="protein sequence ID" value="KAA8909927.1"/>
    <property type="molecule type" value="Genomic_DNA"/>
</dbReference>
<evidence type="ECO:0000256" key="9">
    <source>
        <dbReference type="ARBA" id="ARBA00022771"/>
    </source>
</evidence>
<dbReference type="InterPro" id="IPR050731">
    <property type="entry name" value="HRD1_E3_ubiq-ligases"/>
</dbReference>
<evidence type="ECO:0000256" key="1">
    <source>
        <dbReference type="ARBA" id="ARBA00000900"/>
    </source>
</evidence>
<keyword evidence="8" id="KW-0732">Signal</keyword>
<dbReference type="Proteomes" id="UP000761534">
    <property type="component" value="Unassembled WGS sequence"/>
</dbReference>
<protein>
    <recommendedName>
        <fullName evidence="4">RING-type E3 ubiquitin transferase</fullName>
        <ecNumber evidence="4">2.3.2.27</ecNumber>
    </recommendedName>
</protein>
<dbReference type="FunFam" id="3.30.40.10:FF:000626">
    <property type="entry name" value="Transmembrane ubiquitin ligase 1"/>
    <property type="match status" value="1"/>
</dbReference>
<evidence type="ECO:0000256" key="8">
    <source>
        <dbReference type="ARBA" id="ARBA00022729"/>
    </source>
</evidence>
<dbReference type="InterPro" id="IPR013083">
    <property type="entry name" value="Znf_RING/FYVE/PHD"/>
</dbReference>
<gene>
    <name evidence="18" type="ORF">TRICI_004312</name>
</gene>
<dbReference type="GO" id="GO:0044695">
    <property type="term" value="C:Dsc E3 ubiquitin ligase complex"/>
    <property type="evidence" value="ECO:0007669"/>
    <property type="project" value="TreeGrafter"/>
</dbReference>
<comment type="subcellular location">
    <subcellularLocation>
        <location evidence="2">Endomembrane system</location>
        <topology evidence="2">Multi-pass membrane protein</topology>
    </subcellularLocation>
</comment>
<keyword evidence="12 16" id="KW-1133">Transmembrane helix</keyword>
<keyword evidence="9 14" id="KW-0863">Zinc-finger</keyword>
<comment type="pathway">
    <text evidence="3">Protein modification; protein ubiquitination.</text>
</comment>
<keyword evidence="6 16" id="KW-0812">Transmembrane</keyword>
<dbReference type="InterPro" id="IPR021319">
    <property type="entry name" value="DUF2921"/>
</dbReference>
<dbReference type="GO" id="GO:0016567">
    <property type="term" value="P:protein ubiquitination"/>
    <property type="evidence" value="ECO:0007669"/>
    <property type="project" value="UniProtKB-UniPathway"/>
</dbReference>
<feature type="transmembrane region" description="Helical" evidence="16">
    <location>
        <begin position="634"/>
        <end position="657"/>
    </location>
</feature>
<comment type="caution">
    <text evidence="18">The sequence shown here is derived from an EMBL/GenBank/DDBJ whole genome shotgun (WGS) entry which is preliminary data.</text>
</comment>
<dbReference type="PANTHER" id="PTHR22763:SF162">
    <property type="entry name" value="TRANSMEMBRANE E3 UBIQUITIN-PROTEIN LIGASE 1"/>
    <property type="match status" value="1"/>
</dbReference>
<dbReference type="GO" id="GO:0061630">
    <property type="term" value="F:ubiquitin protein ligase activity"/>
    <property type="evidence" value="ECO:0007669"/>
    <property type="project" value="UniProtKB-EC"/>
</dbReference>
<evidence type="ECO:0000259" key="17">
    <source>
        <dbReference type="PROSITE" id="PS50089"/>
    </source>
</evidence>
<dbReference type="Pfam" id="PF11145">
    <property type="entry name" value="DUF2921"/>
    <property type="match status" value="2"/>
</dbReference>
<dbReference type="GO" id="GO:0012505">
    <property type="term" value="C:endomembrane system"/>
    <property type="evidence" value="ECO:0007669"/>
    <property type="project" value="UniProtKB-SubCell"/>
</dbReference>
<proteinExistence type="predicted"/>
<evidence type="ECO:0000256" key="15">
    <source>
        <dbReference type="SAM" id="MobiDB-lite"/>
    </source>
</evidence>
<evidence type="ECO:0000256" key="16">
    <source>
        <dbReference type="SAM" id="Phobius"/>
    </source>
</evidence>
<keyword evidence="19" id="KW-1185">Reference proteome</keyword>
<evidence type="ECO:0000256" key="4">
    <source>
        <dbReference type="ARBA" id="ARBA00012483"/>
    </source>
</evidence>
<feature type="transmembrane region" description="Helical" evidence="16">
    <location>
        <begin position="409"/>
        <end position="430"/>
    </location>
</feature>
<dbReference type="OrthoDB" id="9984778at2759"/>
<name>A0A642V7L2_9ASCO</name>
<keyword evidence="11" id="KW-0862">Zinc</keyword>
<evidence type="ECO:0000256" key="11">
    <source>
        <dbReference type="ARBA" id="ARBA00022833"/>
    </source>
</evidence>
<dbReference type="EC" id="2.3.2.27" evidence="4"/>
<evidence type="ECO:0000256" key="14">
    <source>
        <dbReference type="PROSITE-ProRule" id="PRU00175"/>
    </source>
</evidence>
<evidence type="ECO:0000313" key="18">
    <source>
        <dbReference type="EMBL" id="KAA8909927.1"/>
    </source>
</evidence>
<dbReference type="VEuPathDB" id="FungiDB:TRICI_004312"/>
<dbReference type="SUPFAM" id="SSF57850">
    <property type="entry name" value="RING/U-box"/>
    <property type="match status" value="1"/>
</dbReference>
<evidence type="ECO:0000256" key="6">
    <source>
        <dbReference type="ARBA" id="ARBA00022692"/>
    </source>
</evidence>
<sequence length="797" mass="89828">MFFTPAGNPPRFLSHDERGDLTRFVARQRHQLSILANSSWDSGYGQLVGMKEYPEMPAQPGSILPAQVYSQARSLWTMEPSEDGQDIGSLQNQLLLGEGDIAYYKNISGVLRGQWEKMDLSLIPINMTVPEPGQGMKDPSNDTKKLYEMSPPKHIYRNEMEVLDADPVNTGNVTDNIGNVQLQLTEYPNRKFPNSNVSVVESTVELLDQKEEVSHNLKLRGLHIKSTGNIVLTTTSFKFSGQYALPHLLLSSGMFTESKEIMVNRINTSLTMLEELTGPGGNLHDIDVGYEIYEDFVNAAEKCEYIIYGHVHSTGLSKDELEEVEDELKTPLGRPHKKVPYLRADAILYSPDCGIALKSKDTLEGERFEQYYKRVRQTVVMGIVLLLLQTVFMAIQMKDTNTPSTISRVSFYSVGLMSVLDGAICMTSLVSSFIEFVALPFMAVVFIAFALTSLFEMRYMVLIYRSQIYESVADARAREATRASNGQQATFVARPDGTIVAPESNNNNNNNEEQGLPTTETNTTTTTQTPSPVDIDERQIMGMIYSRFYFTLLAFLIISLTAASWPPSLRKIYEYVAMFILYSLWLPQIYRNIARGSRRSFLWSFVIATSVIRVLPVLYICLNQHNVIQHRYDPVLACLILGWLWVQISILAAQTVFGPRFFLPKSYQTTIYDYHPVITEDDLESGFNYTSLGESKSPEAAAEEADSGQGPSSKAEDTLLPQEEHRPTVDCAICMMPVEMLVVPKGRVHIASTPANILARRRYMVTPCRHVFHTECMETWMRTRLQCPVCRNPLPPI</sequence>
<keyword evidence="13 16" id="KW-0472">Membrane</keyword>
<evidence type="ECO:0000256" key="2">
    <source>
        <dbReference type="ARBA" id="ARBA00004127"/>
    </source>
</evidence>
<dbReference type="GO" id="GO:0043161">
    <property type="term" value="P:proteasome-mediated ubiquitin-dependent protein catabolic process"/>
    <property type="evidence" value="ECO:0007669"/>
    <property type="project" value="TreeGrafter"/>
</dbReference>
<organism evidence="18 19">
    <name type="scientific">Trichomonascus ciferrii</name>
    <dbReference type="NCBI Taxonomy" id="44093"/>
    <lineage>
        <taxon>Eukaryota</taxon>
        <taxon>Fungi</taxon>
        <taxon>Dikarya</taxon>
        <taxon>Ascomycota</taxon>
        <taxon>Saccharomycotina</taxon>
        <taxon>Dipodascomycetes</taxon>
        <taxon>Dipodascales</taxon>
        <taxon>Trichomonascaceae</taxon>
        <taxon>Trichomonascus</taxon>
        <taxon>Trichomonascus ciferrii complex</taxon>
    </lineage>
</organism>
<feature type="transmembrane region" description="Helical" evidence="16">
    <location>
        <begin position="602"/>
        <end position="622"/>
    </location>
</feature>
<evidence type="ECO:0000256" key="7">
    <source>
        <dbReference type="ARBA" id="ARBA00022723"/>
    </source>
</evidence>
<evidence type="ECO:0000256" key="10">
    <source>
        <dbReference type="ARBA" id="ARBA00022786"/>
    </source>
</evidence>
<keyword evidence="10" id="KW-0833">Ubl conjugation pathway</keyword>
<dbReference type="PANTHER" id="PTHR22763">
    <property type="entry name" value="RING ZINC FINGER PROTEIN"/>
    <property type="match status" value="1"/>
</dbReference>
<dbReference type="GO" id="GO:0008270">
    <property type="term" value="F:zinc ion binding"/>
    <property type="evidence" value="ECO:0007669"/>
    <property type="project" value="UniProtKB-KW"/>
</dbReference>
<feature type="domain" description="RING-type" evidence="17">
    <location>
        <begin position="731"/>
        <end position="791"/>
    </location>
</feature>
<keyword evidence="5" id="KW-0808">Transferase</keyword>
<feature type="region of interest" description="Disordered" evidence="15">
    <location>
        <begin position="698"/>
        <end position="722"/>
    </location>
</feature>
<dbReference type="Pfam" id="PF13639">
    <property type="entry name" value="zf-RING_2"/>
    <property type="match status" value="1"/>
</dbReference>
<feature type="transmembrane region" description="Helical" evidence="16">
    <location>
        <begin position="379"/>
        <end position="397"/>
    </location>
</feature>